<accession>C6L9Z3</accession>
<dbReference type="Pfam" id="PF02195">
    <property type="entry name" value="ParB_N"/>
    <property type="match status" value="1"/>
</dbReference>
<sequence>MGKFGVVSDLLSDVSVAKTGRDMDTVWIPRERIRKNPRNGYEISNVQELAEDIARCGLAQPLEVTPAEDGNYLLITGERRLTALDDLIDRGIWKKDIPCFVRTMAYYDLPLSAQEKEMYAILRTNCLNRDKSDADLYFEVTEWGKIISELKQKGYKQISTDSGNISLRGRTREIAAAQVHISTGQAAKIERIQKHGHEKLQEAVRKGRIRLAAAYNVSLMTQEEQEAFLEQCAGKESIRQEELENFRKNAEKEQQNLQEELVREFCTRNSRETQKMLECCRREKDTRKKAEAVRRAVSPHGSMYSSGRDYAWRFGNSAEGISLQVENRHACMSYVRFVRILEKLYDGLSGMQKDTESGGPETVPEEEGNALAGEEKDIPAATGMTEGRGSLPELKNNQQRREWLQRYKEWGLWYRDPNIDVNYYRYIFPDGTELVAAEYPCREHYWSDGACDEVFYHLLEKKTKNHRGQIFDGKYREEITGETELVNFLRIQAGRSEK</sequence>
<dbReference type="EMBL" id="ACCL02000002">
    <property type="protein sequence ID" value="EET62400.1"/>
    <property type="molecule type" value="Genomic_DNA"/>
</dbReference>
<gene>
    <name evidence="4" type="ORF">BRYFOR_05435</name>
</gene>
<dbReference type="PANTHER" id="PTHR33375">
    <property type="entry name" value="CHROMOSOME-PARTITIONING PROTEIN PARB-RELATED"/>
    <property type="match status" value="1"/>
</dbReference>
<dbReference type="Gene3D" id="3.90.1530.30">
    <property type="match status" value="1"/>
</dbReference>
<comment type="caution">
    <text evidence="4">The sequence shown here is derived from an EMBL/GenBank/DDBJ whole genome shotgun (WGS) entry which is preliminary data.</text>
</comment>
<dbReference type="PANTHER" id="PTHR33375:SF1">
    <property type="entry name" value="CHROMOSOME-PARTITIONING PROTEIN PARB-RELATED"/>
    <property type="match status" value="1"/>
</dbReference>
<dbReference type="OrthoDB" id="2052465at2"/>
<evidence type="ECO:0000256" key="2">
    <source>
        <dbReference type="SAM" id="MobiDB-lite"/>
    </source>
</evidence>
<dbReference type="SMART" id="SM00470">
    <property type="entry name" value="ParB"/>
    <property type="match status" value="1"/>
</dbReference>
<dbReference type="eggNOG" id="COG1475">
    <property type="taxonomic scope" value="Bacteria"/>
</dbReference>
<evidence type="ECO:0000256" key="1">
    <source>
        <dbReference type="SAM" id="Coils"/>
    </source>
</evidence>
<reference evidence="4" key="1">
    <citation type="submission" date="2009-07" db="EMBL/GenBank/DDBJ databases">
        <authorList>
            <person name="Weinstock G."/>
            <person name="Sodergren E."/>
            <person name="Clifton S."/>
            <person name="Fulton L."/>
            <person name="Fulton B."/>
            <person name="Courtney L."/>
            <person name="Fronick C."/>
            <person name="Harrison M."/>
            <person name="Strong C."/>
            <person name="Farmer C."/>
            <person name="Delahaunty K."/>
            <person name="Markovic C."/>
            <person name="Hall O."/>
            <person name="Minx P."/>
            <person name="Tomlinson C."/>
            <person name="Mitreva M."/>
            <person name="Nelson J."/>
            <person name="Hou S."/>
            <person name="Wollam A."/>
            <person name="Pepin K.H."/>
            <person name="Johnson M."/>
            <person name="Bhonagiri V."/>
            <person name="Nash W.E."/>
            <person name="Warren W."/>
            <person name="Chinwalla A."/>
            <person name="Mardis E.R."/>
            <person name="Wilson R.K."/>
        </authorList>
    </citation>
    <scope>NUCLEOTIDE SEQUENCE [LARGE SCALE GENOMIC DNA]</scope>
    <source>
        <strain evidence="4">DSM 14469</strain>
    </source>
</reference>
<keyword evidence="1" id="KW-0175">Coiled coil</keyword>
<protein>
    <recommendedName>
        <fullName evidence="3">ParB-like N-terminal domain-containing protein</fullName>
    </recommendedName>
</protein>
<dbReference type="AlphaFoldDB" id="C6L9Z3"/>
<proteinExistence type="predicted"/>
<dbReference type="InterPro" id="IPR050336">
    <property type="entry name" value="Chromosome_partition/occlusion"/>
</dbReference>
<evidence type="ECO:0000313" key="4">
    <source>
        <dbReference type="EMBL" id="EET62400.1"/>
    </source>
</evidence>
<feature type="region of interest" description="Disordered" evidence="2">
    <location>
        <begin position="351"/>
        <end position="372"/>
    </location>
</feature>
<dbReference type="SUPFAM" id="SSF110849">
    <property type="entry name" value="ParB/Sulfiredoxin"/>
    <property type="match status" value="1"/>
</dbReference>
<name>C6L9Z3_9FIRM</name>
<keyword evidence="5" id="KW-1185">Reference proteome</keyword>
<dbReference type="InterPro" id="IPR003115">
    <property type="entry name" value="ParB_N"/>
</dbReference>
<dbReference type="InterPro" id="IPR036086">
    <property type="entry name" value="ParB/Sulfiredoxin_sf"/>
</dbReference>
<dbReference type="RefSeq" id="WP_006860235.1">
    <property type="nucleotide sequence ID" value="NZ_ACCL02000002.1"/>
</dbReference>
<organism evidence="4 5">
    <name type="scientific">Marvinbryantia formatexigens DSM 14469</name>
    <dbReference type="NCBI Taxonomy" id="478749"/>
    <lineage>
        <taxon>Bacteria</taxon>
        <taxon>Bacillati</taxon>
        <taxon>Bacillota</taxon>
        <taxon>Clostridia</taxon>
        <taxon>Lachnospirales</taxon>
        <taxon>Lachnospiraceae</taxon>
        <taxon>Marvinbryantia</taxon>
    </lineage>
</organism>
<feature type="domain" description="ParB-like N-terminal" evidence="3">
    <location>
        <begin position="26"/>
        <end position="117"/>
    </location>
</feature>
<dbReference type="GO" id="GO:0005694">
    <property type="term" value="C:chromosome"/>
    <property type="evidence" value="ECO:0007669"/>
    <property type="project" value="TreeGrafter"/>
</dbReference>
<evidence type="ECO:0000313" key="5">
    <source>
        <dbReference type="Proteomes" id="UP000005561"/>
    </source>
</evidence>
<feature type="coiled-coil region" evidence="1">
    <location>
        <begin position="240"/>
        <end position="267"/>
    </location>
</feature>
<dbReference type="STRING" id="168384.SAMN05660368_02288"/>
<dbReference type="Proteomes" id="UP000005561">
    <property type="component" value="Unassembled WGS sequence"/>
</dbReference>
<dbReference type="GO" id="GO:0007059">
    <property type="term" value="P:chromosome segregation"/>
    <property type="evidence" value="ECO:0007669"/>
    <property type="project" value="TreeGrafter"/>
</dbReference>
<evidence type="ECO:0000259" key="3">
    <source>
        <dbReference type="SMART" id="SM00470"/>
    </source>
</evidence>